<accession>A0A9N8UZS6</accession>
<dbReference type="Proteomes" id="UP000789831">
    <property type="component" value="Unassembled WGS sequence"/>
</dbReference>
<feature type="compositionally biased region" description="Basic residues" evidence="1">
    <location>
        <begin position="19"/>
        <end position="30"/>
    </location>
</feature>
<sequence length="249" mass="29012">MEDQNQNLPNSNSEQLRKGDHHPKKVRKSSKGLPYKKITEIQKKLRERLAKSSQSPPKQNEVLPSPVEKPKVYWNKELSFGERLQGLKNKPTVHSSWDKEREKREAKLRQTQEKAEERLRRMDPMMSSEERTFRASELAYEVVYRGKEYNWDDDSPLLSATNEKYITVDEFLRREEEKKKATRVAAQAALIQRKKSRPGFEGSPSTGQRPSNKKKSKSSSNFRQSHQRQQQHSDGPGPIRGVDRKRTVS</sequence>
<gene>
    <name evidence="2" type="ORF">AGERDE_LOCUS12</name>
</gene>
<feature type="region of interest" description="Disordered" evidence="1">
    <location>
        <begin position="84"/>
        <end position="132"/>
    </location>
</feature>
<organism evidence="2 3">
    <name type="scientific">Ambispora gerdemannii</name>
    <dbReference type="NCBI Taxonomy" id="144530"/>
    <lineage>
        <taxon>Eukaryota</taxon>
        <taxon>Fungi</taxon>
        <taxon>Fungi incertae sedis</taxon>
        <taxon>Mucoromycota</taxon>
        <taxon>Glomeromycotina</taxon>
        <taxon>Glomeromycetes</taxon>
        <taxon>Archaeosporales</taxon>
        <taxon>Ambisporaceae</taxon>
        <taxon>Ambispora</taxon>
    </lineage>
</organism>
<feature type="compositionally biased region" description="Low complexity" evidence="1">
    <location>
        <begin position="218"/>
        <end position="233"/>
    </location>
</feature>
<dbReference type="OrthoDB" id="10480364at2759"/>
<feature type="compositionally biased region" description="Basic and acidic residues" evidence="1">
    <location>
        <begin position="37"/>
        <end position="50"/>
    </location>
</feature>
<feature type="compositionally biased region" description="Polar residues" evidence="1">
    <location>
        <begin position="1"/>
        <end position="14"/>
    </location>
</feature>
<keyword evidence="3" id="KW-1185">Reference proteome</keyword>
<feature type="region of interest" description="Disordered" evidence="1">
    <location>
        <begin position="1"/>
        <end position="68"/>
    </location>
</feature>
<evidence type="ECO:0000313" key="3">
    <source>
        <dbReference type="Proteomes" id="UP000789831"/>
    </source>
</evidence>
<evidence type="ECO:0000256" key="1">
    <source>
        <dbReference type="SAM" id="MobiDB-lite"/>
    </source>
</evidence>
<proteinExistence type="predicted"/>
<comment type="caution">
    <text evidence="2">The sequence shown here is derived from an EMBL/GenBank/DDBJ whole genome shotgun (WGS) entry which is preliminary data.</text>
</comment>
<name>A0A9N8UZS6_9GLOM</name>
<dbReference type="AlphaFoldDB" id="A0A9N8UZS6"/>
<protein>
    <submittedName>
        <fullName evidence="2">6317_t:CDS:1</fullName>
    </submittedName>
</protein>
<feature type="compositionally biased region" description="Basic and acidic residues" evidence="1">
    <location>
        <begin position="96"/>
        <end position="132"/>
    </location>
</feature>
<evidence type="ECO:0000313" key="2">
    <source>
        <dbReference type="EMBL" id="CAG8433016.1"/>
    </source>
</evidence>
<dbReference type="EMBL" id="CAJVPL010000001">
    <property type="protein sequence ID" value="CAG8433016.1"/>
    <property type="molecule type" value="Genomic_DNA"/>
</dbReference>
<reference evidence="2" key="1">
    <citation type="submission" date="2021-06" db="EMBL/GenBank/DDBJ databases">
        <authorList>
            <person name="Kallberg Y."/>
            <person name="Tangrot J."/>
            <person name="Rosling A."/>
        </authorList>
    </citation>
    <scope>NUCLEOTIDE SEQUENCE</scope>
    <source>
        <strain evidence="2">MT106</strain>
    </source>
</reference>
<feature type="region of interest" description="Disordered" evidence="1">
    <location>
        <begin position="176"/>
        <end position="249"/>
    </location>
</feature>